<feature type="transmembrane region" description="Helical" evidence="1">
    <location>
        <begin position="358"/>
        <end position="378"/>
    </location>
</feature>
<dbReference type="PRINTS" id="PR00702">
    <property type="entry name" value="ACRIFLAVINRP"/>
</dbReference>
<dbReference type="PANTHER" id="PTHR32063">
    <property type="match status" value="1"/>
</dbReference>
<keyword evidence="3" id="KW-1185">Reference proteome</keyword>
<dbReference type="AlphaFoldDB" id="A0A501XTN7"/>
<feature type="transmembrane region" description="Helical" evidence="1">
    <location>
        <begin position="460"/>
        <end position="479"/>
    </location>
</feature>
<evidence type="ECO:0000313" key="2">
    <source>
        <dbReference type="EMBL" id="TPE63930.1"/>
    </source>
</evidence>
<feature type="transmembrane region" description="Helical" evidence="1">
    <location>
        <begin position="384"/>
        <end position="403"/>
    </location>
</feature>
<keyword evidence="1" id="KW-0472">Membrane</keyword>
<dbReference type="Proteomes" id="UP000319897">
    <property type="component" value="Unassembled WGS sequence"/>
</dbReference>
<dbReference type="PANTHER" id="PTHR32063:SF77">
    <property type="entry name" value="ACR FAMILY TRANSPORT PROTEIN"/>
    <property type="match status" value="1"/>
</dbReference>
<keyword evidence="1" id="KW-1133">Transmembrane helix</keyword>
<feature type="transmembrane region" description="Helical" evidence="1">
    <location>
        <begin position="517"/>
        <end position="537"/>
    </location>
</feature>
<feature type="transmembrane region" description="Helical" evidence="1">
    <location>
        <begin position="837"/>
        <end position="860"/>
    </location>
</feature>
<keyword evidence="1" id="KW-0812">Transmembrane</keyword>
<protein>
    <submittedName>
        <fullName evidence="2">Efflux RND transporter permease subunit</fullName>
    </submittedName>
</protein>
<evidence type="ECO:0000256" key="1">
    <source>
        <dbReference type="SAM" id="Phobius"/>
    </source>
</evidence>
<dbReference type="OrthoDB" id="9806532at2"/>
<feature type="transmembrane region" description="Helical" evidence="1">
    <location>
        <begin position="895"/>
        <end position="919"/>
    </location>
</feature>
<dbReference type="Gene3D" id="3.30.70.1430">
    <property type="entry name" value="Multidrug efflux transporter AcrB pore domain"/>
    <property type="match status" value="2"/>
</dbReference>
<evidence type="ECO:0000313" key="3">
    <source>
        <dbReference type="Proteomes" id="UP000319897"/>
    </source>
</evidence>
<dbReference type="Gene3D" id="3.30.70.1440">
    <property type="entry name" value="Multidrug efflux transporter AcrB pore domain"/>
    <property type="match status" value="1"/>
</dbReference>
<dbReference type="Gene3D" id="3.30.2090.10">
    <property type="entry name" value="Multidrug efflux transporter AcrB TolC docking domain, DN and DC subdomains"/>
    <property type="match status" value="2"/>
</dbReference>
<gene>
    <name evidence="2" type="ORF">FJQ54_03565</name>
</gene>
<dbReference type="InterPro" id="IPR027463">
    <property type="entry name" value="AcrB_DN_DC_subdom"/>
</dbReference>
<dbReference type="RefSeq" id="WP_140926911.1">
    <property type="nucleotide sequence ID" value="NZ_VFSU01000011.1"/>
</dbReference>
<feature type="transmembrane region" description="Helical" evidence="1">
    <location>
        <begin position="940"/>
        <end position="959"/>
    </location>
</feature>
<dbReference type="Pfam" id="PF00873">
    <property type="entry name" value="ACR_tran"/>
    <property type="match status" value="1"/>
</dbReference>
<reference evidence="2 3" key="1">
    <citation type="submission" date="2019-06" db="EMBL/GenBank/DDBJ databases">
        <authorList>
            <person name="Lee I."/>
            <person name="Jang G.I."/>
            <person name="Hwang C.Y."/>
        </authorList>
    </citation>
    <scope>NUCLEOTIDE SEQUENCE [LARGE SCALE GENOMIC DNA]</scope>
    <source>
        <strain evidence="2 3">PAMC 28131</strain>
    </source>
</reference>
<sequence length="1017" mass="107767">MNFAIWSIRNPTPSILLFFLLTLAGLRAFTLLPVQDLPDMSLPSVSVVAMLPGATPAQLETEIARPIEDSLAGIDGMRHLTTSVTDGTVRIEAGFDLEKPLSDALIQTKDAVDSIRSDLPADMLHPTVSAVTFAAAPVLVYAVTSAQMDEAELSWFIDDRLTKAVRAVPGVGRVERLGGVQREVRVTVDPVRLAAMGVTAVDVSRALRRMQQQSSGGRGQLGGAEQSVRTLALAGQASELAALPIVLADGRRVRLDQVATVADSAADRTQAALLNGKSVVGFRVFRARGAGETEVAEGVVAALDKLKRDHPGLVLIPAGGSVDYTVEQYEGSMGMLYEGAFLAILVVWLFLKDWRATLIAATALPLSILPTFAAMQWLGYSLNTLTLLALSAVVGILVDDAIVEVENIERHRRTGKPVVQATEEAVSEIARAVIATTMTLVAVFLPTAMMSGFAGLIFKPFGWTAVIAVLASLLVARLLTPMLAAAFLKGAPATEVEDGPVMRHYLRAVHWSLTHRGATIAATLIFLAASVALVPLIPTGFLPADDRSMTELSIELPPGSALQATAQVAEEVRLALKTVPGIESVFTVVGEAEADGDAVGEVRRAALTLLLKPRGSRPTKSEIETAVRERLASIPGARFAVGDGGSGQLELVLAGSDSRALTATAQRLERELRGVGSLSNISSTASLDRPEIVIRPDLQRAAERGVSTEELGEVVRIATSGDFDADVARLNLDNRQIFIRTRIADAARQDIDAIASLRVGGRDGLLPLSSIADITIESGPSRIERYDRERTIRISADLNGMAEGDALARVDALSAVRAKPSGIALIPAGGAEIGEELASGFVTALIAGILCIYCVLVLLFRDFLQPVTILSAIPLSVGGAFLALLLAGSSLNMPAMIGLVMLMGIVTKNSILLVEYAILGIRERRMTRHDALTDACHKRARPILMTSVAMIAGMLPIALGYGADASFRQPMAIAVIGGLITSTFLSLLVVPVAFTFVDDFERSLRGMLRPLGSISTP</sequence>
<dbReference type="Gene3D" id="3.30.70.1320">
    <property type="entry name" value="Multidrug efflux transporter AcrB pore domain like"/>
    <property type="match status" value="1"/>
</dbReference>
<feature type="transmembrane region" description="Helical" evidence="1">
    <location>
        <begin position="867"/>
        <end position="889"/>
    </location>
</feature>
<name>A0A501XTN7_9SPHN</name>
<proteinExistence type="predicted"/>
<dbReference type="SUPFAM" id="SSF82866">
    <property type="entry name" value="Multidrug efflux transporter AcrB transmembrane domain"/>
    <property type="match status" value="2"/>
</dbReference>
<feature type="transmembrane region" description="Helical" evidence="1">
    <location>
        <begin position="971"/>
        <end position="997"/>
    </location>
</feature>
<dbReference type="InterPro" id="IPR001036">
    <property type="entry name" value="Acrflvin-R"/>
</dbReference>
<dbReference type="EMBL" id="VFSU01000011">
    <property type="protein sequence ID" value="TPE63930.1"/>
    <property type="molecule type" value="Genomic_DNA"/>
</dbReference>
<comment type="caution">
    <text evidence="2">The sequence shown here is derived from an EMBL/GenBank/DDBJ whole genome shotgun (WGS) entry which is preliminary data.</text>
</comment>
<feature type="transmembrane region" description="Helical" evidence="1">
    <location>
        <begin position="432"/>
        <end position="454"/>
    </location>
</feature>
<dbReference type="GO" id="GO:0042910">
    <property type="term" value="F:xenobiotic transmembrane transporter activity"/>
    <property type="evidence" value="ECO:0007669"/>
    <property type="project" value="TreeGrafter"/>
</dbReference>
<accession>A0A501XTN7</accession>
<dbReference type="Gene3D" id="1.20.1640.10">
    <property type="entry name" value="Multidrug efflux transporter AcrB transmembrane domain"/>
    <property type="match status" value="2"/>
</dbReference>
<organism evidence="2 3">
    <name type="scientific">Sandaracinobacter neustonicus</name>
    <dbReference type="NCBI Taxonomy" id="1715348"/>
    <lineage>
        <taxon>Bacteria</taxon>
        <taxon>Pseudomonadati</taxon>
        <taxon>Pseudomonadota</taxon>
        <taxon>Alphaproteobacteria</taxon>
        <taxon>Sphingomonadales</taxon>
        <taxon>Sphingosinicellaceae</taxon>
        <taxon>Sandaracinobacter</taxon>
    </lineage>
</organism>
<dbReference type="SUPFAM" id="SSF82714">
    <property type="entry name" value="Multidrug efflux transporter AcrB TolC docking domain, DN and DC subdomains"/>
    <property type="match status" value="2"/>
</dbReference>
<feature type="transmembrane region" description="Helical" evidence="1">
    <location>
        <begin position="334"/>
        <end position="351"/>
    </location>
</feature>
<dbReference type="SUPFAM" id="SSF82693">
    <property type="entry name" value="Multidrug efflux transporter AcrB pore domain, PN1, PN2, PC1 and PC2 subdomains"/>
    <property type="match status" value="3"/>
</dbReference>
<dbReference type="GO" id="GO:0005886">
    <property type="term" value="C:plasma membrane"/>
    <property type="evidence" value="ECO:0007669"/>
    <property type="project" value="TreeGrafter"/>
</dbReference>